<dbReference type="Proteomes" id="UP001172457">
    <property type="component" value="Chromosome 5"/>
</dbReference>
<dbReference type="InterPro" id="IPR039512">
    <property type="entry name" value="RCHY1_zinc-ribbon"/>
</dbReference>
<dbReference type="InterPro" id="IPR037275">
    <property type="entry name" value="Znf_CTCHY_sf"/>
</dbReference>
<dbReference type="InterPro" id="IPR018957">
    <property type="entry name" value="Znf_C3HC4_RING-type"/>
</dbReference>
<feature type="domain" description="CTCHY-type" evidence="6">
    <location>
        <begin position="90"/>
        <end position="163"/>
    </location>
</feature>
<evidence type="ECO:0000256" key="1">
    <source>
        <dbReference type="ARBA" id="ARBA00022723"/>
    </source>
</evidence>
<dbReference type="InterPro" id="IPR017921">
    <property type="entry name" value="Znf_CTCHY"/>
</dbReference>
<dbReference type="InterPro" id="IPR013083">
    <property type="entry name" value="Znf_RING/FYVE/PHD"/>
</dbReference>
<accession>A0AA38WH11</accession>
<evidence type="ECO:0000256" key="3">
    <source>
        <dbReference type="ARBA" id="ARBA00022833"/>
    </source>
</evidence>
<proteinExistence type="predicted"/>
<dbReference type="Pfam" id="PF00097">
    <property type="entry name" value="zf-C3HC4"/>
    <property type="match status" value="1"/>
</dbReference>
<feature type="domain" description="RING-type" evidence="5">
    <location>
        <begin position="164"/>
        <end position="206"/>
    </location>
</feature>
<dbReference type="SMART" id="SM00184">
    <property type="entry name" value="RING"/>
    <property type="match status" value="1"/>
</dbReference>
<evidence type="ECO:0000256" key="2">
    <source>
        <dbReference type="ARBA" id="ARBA00022771"/>
    </source>
</evidence>
<dbReference type="InterPro" id="IPR001841">
    <property type="entry name" value="Znf_RING"/>
</dbReference>
<keyword evidence="1" id="KW-0479">Metal-binding</keyword>
<dbReference type="PANTHER" id="PTHR21319">
    <property type="entry name" value="RING FINGER AND CHY ZINC FINGER DOMAIN-CONTAINING PROTEIN 1"/>
    <property type="match status" value="1"/>
</dbReference>
<dbReference type="SUPFAM" id="SSF161245">
    <property type="entry name" value="Zinc hairpin stack"/>
    <property type="match status" value="1"/>
</dbReference>
<keyword evidence="8" id="KW-1185">Reference proteome</keyword>
<gene>
    <name evidence="7" type="ORF">OSB04_022222</name>
</gene>
<name>A0AA38WH11_9ASTR</name>
<dbReference type="PANTHER" id="PTHR21319:SF53">
    <property type="entry name" value="RING FINGER AND CHY ZINC FINGER DOMAIN-CONTAINING PROTEIN 1"/>
    <property type="match status" value="1"/>
</dbReference>
<dbReference type="Gene3D" id="2.20.28.10">
    <property type="match status" value="1"/>
</dbReference>
<dbReference type="SUPFAM" id="SSF57850">
    <property type="entry name" value="RING/U-box"/>
    <property type="match status" value="1"/>
</dbReference>
<sequence length="271" mass="30579">MFSLSSTGAESGPLVVMRYLIVVTVITRQRMTSMLIQKKARHPSPSDPTGSSLQKLYAPFVAPNKRFGKCASTVVCAWENTSARHASFLMMIYPRDSIIVMDVVFAGIISSYWQLEILISSLNRIMIGIGGQENFFHCDKCGCCYSNLLRESHPCIERAMHHDCPVCLEYLFDSINDVGLMPCGHTIHNNCLKEMQQHMQFACPLCLKSVCDMSKFWEKLDIEVAATPMPEFYHNKVIWILCNDCGTNSQVAYHVVAHQVPQLQLLQHSPN</sequence>
<dbReference type="Gene3D" id="3.30.40.10">
    <property type="entry name" value="Zinc/RING finger domain, C3HC4 (zinc finger)"/>
    <property type="match status" value="1"/>
</dbReference>
<reference evidence="7" key="1">
    <citation type="submission" date="2023-03" db="EMBL/GenBank/DDBJ databases">
        <title>Chromosome-scale reference genome and RAD-based genetic map of yellow starthistle (Centaurea solstitialis) reveal putative structural variation and QTLs associated with invader traits.</title>
        <authorList>
            <person name="Reatini B."/>
            <person name="Cang F.A."/>
            <person name="Jiang Q."/>
            <person name="Mckibben M.T.W."/>
            <person name="Barker M.S."/>
            <person name="Rieseberg L.H."/>
            <person name="Dlugosch K.M."/>
        </authorList>
    </citation>
    <scope>NUCLEOTIDE SEQUENCE</scope>
    <source>
        <strain evidence="7">CAN-66</strain>
        <tissue evidence="7">Leaf</tissue>
    </source>
</reference>
<evidence type="ECO:0000259" key="5">
    <source>
        <dbReference type="PROSITE" id="PS50089"/>
    </source>
</evidence>
<keyword evidence="3" id="KW-0862">Zinc</keyword>
<dbReference type="CDD" id="cd16464">
    <property type="entry name" value="RING-H2_Pirh2-like"/>
    <property type="match status" value="1"/>
</dbReference>
<dbReference type="GO" id="GO:0061630">
    <property type="term" value="F:ubiquitin protein ligase activity"/>
    <property type="evidence" value="ECO:0007669"/>
    <property type="project" value="TreeGrafter"/>
</dbReference>
<dbReference type="PROSITE" id="PS50089">
    <property type="entry name" value="ZF_RING_2"/>
    <property type="match status" value="1"/>
</dbReference>
<protein>
    <submittedName>
        <fullName evidence="7">Uncharacterized protein</fullName>
    </submittedName>
</protein>
<evidence type="ECO:0000313" key="7">
    <source>
        <dbReference type="EMBL" id="KAJ9549679.1"/>
    </source>
</evidence>
<keyword evidence="2 4" id="KW-0863">Zinc-finger</keyword>
<evidence type="ECO:0000259" key="6">
    <source>
        <dbReference type="PROSITE" id="PS51270"/>
    </source>
</evidence>
<comment type="caution">
    <text evidence="7">The sequence shown here is derived from an EMBL/GenBank/DDBJ whole genome shotgun (WGS) entry which is preliminary data.</text>
</comment>
<dbReference type="PROSITE" id="PS51270">
    <property type="entry name" value="ZF_CTCHY"/>
    <property type="match status" value="1"/>
</dbReference>
<dbReference type="Pfam" id="PF14599">
    <property type="entry name" value="zinc_ribbon_6"/>
    <property type="match status" value="1"/>
</dbReference>
<dbReference type="GO" id="GO:0005634">
    <property type="term" value="C:nucleus"/>
    <property type="evidence" value="ECO:0007669"/>
    <property type="project" value="TreeGrafter"/>
</dbReference>
<evidence type="ECO:0000313" key="8">
    <source>
        <dbReference type="Proteomes" id="UP001172457"/>
    </source>
</evidence>
<evidence type="ECO:0000256" key="4">
    <source>
        <dbReference type="PROSITE-ProRule" id="PRU00175"/>
    </source>
</evidence>
<dbReference type="GO" id="GO:0008270">
    <property type="term" value="F:zinc ion binding"/>
    <property type="evidence" value="ECO:0007669"/>
    <property type="project" value="UniProtKB-KW"/>
</dbReference>
<dbReference type="AlphaFoldDB" id="A0AA38WH11"/>
<dbReference type="GO" id="GO:0016567">
    <property type="term" value="P:protein ubiquitination"/>
    <property type="evidence" value="ECO:0007669"/>
    <property type="project" value="TreeGrafter"/>
</dbReference>
<dbReference type="GO" id="GO:0006511">
    <property type="term" value="P:ubiquitin-dependent protein catabolic process"/>
    <property type="evidence" value="ECO:0007669"/>
    <property type="project" value="TreeGrafter"/>
</dbReference>
<dbReference type="EMBL" id="JARYMX010000005">
    <property type="protein sequence ID" value="KAJ9549679.1"/>
    <property type="molecule type" value="Genomic_DNA"/>
</dbReference>
<organism evidence="7 8">
    <name type="scientific">Centaurea solstitialis</name>
    <name type="common">yellow star-thistle</name>
    <dbReference type="NCBI Taxonomy" id="347529"/>
    <lineage>
        <taxon>Eukaryota</taxon>
        <taxon>Viridiplantae</taxon>
        <taxon>Streptophyta</taxon>
        <taxon>Embryophyta</taxon>
        <taxon>Tracheophyta</taxon>
        <taxon>Spermatophyta</taxon>
        <taxon>Magnoliopsida</taxon>
        <taxon>eudicotyledons</taxon>
        <taxon>Gunneridae</taxon>
        <taxon>Pentapetalae</taxon>
        <taxon>asterids</taxon>
        <taxon>campanulids</taxon>
        <taxon>Asterales</taxon>
        <taxon>Asteraceae</taxon>
        <taxon>Carduoideae</taxon>
        <taxon>Cardueae</taxon>
        <taxon>Centaureinae</taxon>
        <taxon>Centaurea</taxon>
    </lineage>
</organism>